<organism evidence="1">
    <name type="scientific">bioreactor metagenome</name>
    <dbReference type="NCBI Taxonomy" id="1076179"/>
    <lineage>
        <taxon>unclassified sequences</taxon>
        <taxon>metagenomes</taxon>
        <taxon>ecological metagenomes</taxon>
    </lineage>
</organism>
<proteinExistence type="predicted"/>
<comment type="caution">
    <text evidence="1">The sequence shown here is derived from an EMBL/GenBank/DDBJ whole genome shotgun (WGS) entry which is preliminary data.</text>
</comment>
<gene>
    <name evidence="1" type="ORF">SDC9_205237</name>
</gene>
<reference evidence="1" key="1">
    <citation type="submission" date="2019-08" db="EMBL/GenBank/DDBJ databases">
        <authorList>
            <person name="Kucharzyk K."/>
            <person name="Murdoch R.W."/>
            <person name="Higgins S."/>
            <person name="Loffler F."/>
        </authorList>
    </citation>
    <scope>NUCLEOTIDE SEQUENCE</scope>
</reference>
<dbReference type="EMBL" id="VSSQ01129163">
    <property type="protein sequence ID" value="MPN57543.1"/>
    <property type="molecule type" value="Genomic_DNA"/>
</dbReference>
<accession>A0A645JDB1</accession>
<sequence length="92" mass="10351">MRVLGEVGRKYVGHELRHGRGVGEYAHMAAQARTVLLQVGLQLLRMLQHGARMVQKGLAGRRQFYPSRLSYQQRHAGLLLQCPDTCAGGRKR</sequence>
<dbReference type="AlphaFoldDB" id="A0A645JDB1"/>
<evidence type="ECO:0000313" key="1">
    <source>
        <dbReference type="EMBL" id="MPN57543.1"/>
    </source>
</evidence>
<name>A0A645JDB1_9ZZZZ</name>
<protein>
    <submittedName>
        <fullName evidence="1">Uncharacterized protein</fullName>
    </submittedName>
</protein>